<dbReference type="FunFam" id="3.30.2080.10:FF:000001">
    <property type="entry name" value="Alpha-1,2-mannosidase subfamily"/>
    <property type="match status" value="1"/>
</dbReference>
<dbReference type="Gene3D" id="1.20.1610.10">
    <property type="entry name" value="alpha-1,2-mannosidases domains"/>
    <property type="match status" value="1"/>
</dbReference>
<keyword evidence="3" id="KW-0106">Calcium</keyword>
<dbReference type="Pfam" id="PF17678">
    <property type="entry name" value="Glyco_hydro_92N"/>
    <property type="match status" value="1"/>
</dbReference>
<evidence type="ECO:0000256" key="2">
    <source>
        <dbReference type="ARBA" id="ARBA00011245"/>
    </source>
</evidence>
<gene>
    <name evidence="7" type="ORF">H9828_04380</name>
</gene>
<evidence type="ECO:0000256" key="1">
    <source>
        <dbReference type="ARBA" id="ARBA00001913"/>
    </source>
</evidence>
<dbReference type="EMBL" id="DXDA01000036">
    <property type="protein sequence ID" value="HIY68635.1"/>
    <property type="molecule type" value="Genomic_DNA"/>
</dbReference>
<dbReference type="AlphaFoldDB" id="A0A9D1YZY9"/>
<feature type="domain" description="Glycosyl hydrolase family 92 N-terminal" evidence="6">
    <location>
        <begin position="26"/>
        <end position="256"/>
    </location>
</feature>
<keyword evidence="7" id="KW-0326">Glycosidase</keyword>
<dbReference type="GO" id="GO:0006516">
    <property type="term" value="P:glycoprotein catabolic process"/>
    <property type="evidence" value="ECO:0007669"/>
    <property type="project" value="TreeGrafter"/>
</dbReference>
<protein>
    <submittedName>
        <fullName evidence="7">GH92 family glycosyl hydrolase</fullName>
        <ecNumber evidence="7">3.2.1.-</ecNumber>
    </submittedName>
</protein>
<keyword evidence="4" id="KW-0732">Signal</keyword>
<dbReference type="InterPro" id="IPR005887">
    <property type="entry name" value="GH92_a_mannosidase_put"/>
</dbReference>
<dbReference type="SUPFAM" id="SSF48208">
    <property type="entry name" value="Six-hairpin glycosidases"/>
    <property type="match status" value="1"/>
</dbReference>
<dbReference type="GO" id="GO:0005975">
    <property type="term" value="P:carbohydrate metabolic process"/>
    <property type="evidence" value="ECO:0007669"/>
    <property type="project" value="InterPro"/>
</dbReference>
<dbReference type="InterPro" id="IPR014718">
    <property type="entry name" value="GH-type_carb-bd"/>
</dbReference>
<comment type="caution">
    <text evidence="7">The sequence shown here is derived from an EMBL/GenBank/DDBJ whole genome shotgun (WGS) entry which is preliminary data.</text>
</comment>
<dbReference type="InterPro" id="IPR008928">
    <property type="entry name" value="6-hairpin_glycosidase_sf"/>
</dbReference>
<dbReference type="NCBIfam" id="TIGR01180">
    <property type="entry name" value="aman2_put"/>
    <property type="match status" value="1"/>
</dbReference>
<feature type="chain" id="PRO_5038461417" evidence="4">
    <location>
        <begin position="19"/>
        <end position="779"/>
    </location>
</feature>
<reference evidence="7" key="1">
    <citation type="journal article" date="2021" name="PeerJ">
        <title>Extensive microbial diversity within the chicken gut microbiome revealed by metagenomics and culture.</title>
        <authorList>
            <person name="Gilroy R."/>
            <person name="Ravi A."/>
            <person name="Getino M."/>
            <person name="Pursley I."/>
            <person name="Horton D.L."/>
            <person name="Alikhan N.F."/>
            <person name="Baker D."/>
            <person name="Gharbi K."/>
            <person name="Hall N."/>
            <person name="Watson M."/>
            <person name="Adriaenssens E.M."/>
            <person name="Foster-Nyarko E."/>
            <person name="Jarju S."/>
            <person name="Secka A."/>
            <person name="Antonio M."/>
            <person name="Oren A."/>
            <person name="Chaudhuri R.R."/>
            <person name="La Ragione R."/>
            <person name="Hildebrand F."/>
            <person name="Pallen M.J."/>
        </authorList>
    </citation>
    <scope>NUCLEOTIDE SEQUENCE</scope>
    <source>
        <strain evidence="7">5134</strain>
    </source>
</reference>
<sequence length="779" mass="89082">MKRICLLIAALWAMAAVAEERDYTRYVLPMVGTDNEFILSNGNVLPFAARPWGMNHWTPQTAVNCEPWQYVYDATHITGLKQTHQPSPWGGDYAMFSLMPTVGPMKFREEERKSWFSHKAEESKPHYYRVYLADYDITAEMTPSSRGCLMRFTYPQSDAANVVIDAFDEDSYVQVIPEERKVIGYTTQYYHSGKKAPDNFRNYFVIVFDTPFEEFAVWLGNGFDRKACEAQGGRTGVVVRFKTRRGQQVQARIASSFISYEQAEISLKREIGEKSFETLCEEGRRAWNDCLSRFRVKDDRLDDLDNVRMFYTALYRMFLYPREFFEYDAAGQMIHYSPFTGEVCPGRMHTDNGYWDTFRAARPFFDLFFPDWHAGYMESVANTFRESGWLPEWVSPGHIDAMIGSNSASVIASAYFAGVPGMDMETLWEGMYKMAYHAHPKLSSVGRAGAEAYDRLGYVPNDIGVKESAARTLEYAYDDYCVLKVAEALGKSPEIIDTFRKRALNYRNLFHRQFNLMAGKDSSGRFRPDFNPLAWGGDFTEGNSWHYTWSAFHDPAGLADLMGGDRAFIRMLDSVFEQPPVFDVSNYGGQVIHEVREMQIMNFGQYAHGNQPIQHMIYLYDWTSEPWKTQYHVRDVLARLYRPTPDGYCGDEDNGQTSAWYVFSALGIYPVNPVSGEYAIGSPLFREVEITLPDGKILTISAPENDDRNRYVDRVRVNGKACTVNYLTREQLRQGGTIEFRMAAEPNTKRGVDKASRPYSFSEEYGAAAGSEQAPAASF</sequence>
<dbReference type="Proteomes" id="UP000886844">
    <property type="component" value="Unassembled WGS sequence"/>
</dbReference>
<dbReference type="PANTHER" id="PTHR12143">
    <property type="entry name" value="PEPTIDE N-GLYCANASE PNGASE -RELATED"/>
    <property type="match status" value="1"/>
</dbReference>
<reference evidence="7" key="2">
    <citation type="submission" date="2021-04" db="EMBL/GenBank/DDBJ databases">
        <authorList>
            <person name="Gilroy R."/>
        </authorList>
    </citation>
    <scope>NUCLEOTIDE SEQUENCE</scope>
    <source>
        <strain evidence="7">5134</strain>
    </source>
</reference>
<dbReference type="EC" id="3.2.1.-" evidence="7"/>
<organism evidence="7 8">
    <name type="scientific">Candidatus Alistipes intestinigallinarum</name>
    <dbReference type="NCBI Taxonomy" id="2838440"/>
    <lineage>
        <taxon>Bacteria</taxon>
        <taxon>Pseudomonadati</taxon>
        <taxon>Bacteroidota</taxon>
        <taxon>Bacteroidia</taxon>
        <taxon>Bacteroidales</taxon>
        <taxon>Rikenellaceae</taxon>
        <taxon>Alistipes</taxon>
    </lineage>
</organism>
<dbReference type="Gene3D" id="3.30.2080.10">
    <property type="entry name" value="GH92 mannosidase domain"/>
    <property type="match status" value="1"/>
</dbReference>
<comment type="subunit">
    <text evidence="2">Monomer.</text>
</comment>
<evidence type="ECO:0000256" key="4">
    <source>
        <dbReference type="SAM" id="SignalP"/>
    </source>
</evidence>
<dbReference type="GO" id="GO:0000224">
    <property type="term" value="F:peptide-N4-(N-acetyl-beta-glucosaminyl)asparagine amidase activity"/>
    <property type="evidence" value="ECO:0007669"/>
    <property type="project" value="TreeGrafter"/>
</dbReference>
<dbReference type="Gene3D" id="2.70.98.10">
    <property type="match status" value="1"/>
</dbReference>
<evidence type="ECO:0000256" key="3">
    <source>
        <dbReference type="ARBA" id="ARBA00022837"/>
    </source>
</evidence>
<keyword evidence="7" id="KW-0378">Hydrolase</keyword>
<evidence type="ECO:0000313" key="7">
    <source>
        <dbReference type="EMBL" id="HIY68635.1"/>
    </source>
</evidence>
<dbReference type="FunFam" id="1.20.1610.10:FF:000001">
    <property type="entry name" value="Putative alpha-1,2-mannosidase"/>
    <property type="match status" value="1"/>
</dbReference>
<dbReference type="InterPro" id="IPR012939">
    <property type="entry name" value="Glyco_hydro_92"/>
</dbReference>
<dbReference type="InterPro" id="IPR050883">
    <property type="entry name" value="PNGase"/>
</dbReference>
<evidence type="ECO:0000313" key="8">
    <source>
        <dbReference type="Proteomes" id="UP000886844"/>
    </source>
</evidence>
<dbReference type="GO" id="GO:0005829">
    <property type="term" value="C:cytosol"/>
    <property type="evidence" value="ECO:0007669"/>
    <property type="project" value="TreeGrafter"/>
</dbReference>
<accession>A0A9D1YZY9</accession>
<dbReference type="GO" id="GO:0030246">
    <property type="term" value="F:carbohydrate binding"/>
    <property type="evidence" value="ECO:0007669"/>
    <property type="project" value="InterPro"/>
</dbReference>
<dbReference type="InterPro" id="IPR041371">
    <property type="entry name" value="GH92_N"/>
</dbReference>
<evidence type="ECO:0000259" key="5">
    <source>
        <dbReference type="Pfam" id="PF07971"/>
    </source>
</evidence>
<dbReference type="GO" id="GO:0016798">
    <property type="term" value="F:hydrolase activity, acting on glycosyl bonds"/>
    <property type="evidence" value="ECO:0007669"/>
    <property type="project" value="UniProtKB-KW"/>
</dbReference>
<feature type="signal peptide" evidence="4">
    <location>
        <begin position="1"/>
        <end position="18"/>
    </location>
</feature>
<dbReference type="PANTHER" id="PTHR12143:SF43">
    <property type="entry name" value="PUTATIVE-RELATED"/>
    <property type="match status" value="1"/>
</dbReference>
<name>A0A9D1YZY9_9BACT</name>
<feature type="domain" description="Glycosyl hydrolase family 92" evidence="5">
    <location>
        <begin position="262"/>
        <end position="743"/>
    </location>
</feature>
<dbReference type="Pfam" id="PF07971">
    <property type="entry name" value="Glyco_hydro_92"/>
    <property type="match status" value="1"/>
</dbReference>
<proteinExistence type="predicted"/>
<evidence type="ECO:0000259" key="6">
    <source>
        <dbReference type="Pfam" id="PF17678"/>
    </source>
</evidence>
<comment type="cofactor">
    <cofactor evidence="1">
        <name>Ca(2+)</name>
        <dbReference type="ChEBI" id="CHEBI:29108"/>
    </cofactor>
</comment>
<dbReference type="Gene3D" id="1.20.1050.60">
    <property type="entry name" value="alpha-1,2-mannosidase"/>
    <property type="match status" value="1"/>
</dbReference>